<protein>
    <submittedName>
        <fullName evidence="1">DNA topoisomerase III</fullName>
    </submittedName>
</protein>
<evidence type="ECO:0000313" key="1">
    <source>
        <dbReference type="EMBL" id="GAE94540.1"/>
    </source>
</evidence>
<dbReference type="eggNOG" id="COG0551">
    <property type="taxonomic scope" value="Bacteria"/>
</dbReference>
<dbReference type="EMBL" id="BAVS01000026">
    <property type="protein sequence ID" value="GAE94540.1"/>
    <property type="molecule type" value="Genomic_DNA"/>
</dbReference>
<sequence length="107" mass="12193">MLEVNGKKGRMLVCQDRDCGERKPIAKKTNARCPNCHKRMELRGQGDGQTFSCVCGYHEKLSTFQKRKDKQGKNNATKRDVNKYLNKQDDDFTNTALADALAKLKNK</sequence>
<name>W4VMD0_9BACI</name>
<keyword evidence="1" id="KW-0413">Isomerase</keyword>
<organism evidence="1 2">
    <name type="scientific">Gracilibacillus boraciitolerans JCM 21714</name>
    <dbReference type="NCBI Taxonomy" id="1298598"/>
    <lineage>
        <taxon>Bacteria</taxon>
        <taxon>Bacillati</taxon>
        <taxon>Bacillota</taxon>
        <taxon>Bacilli</taxon>
        <taxon>Bacillales</taxon>
        <taxon>Bacillaceae</taxon>
        <taxon>Gracilibacillus</taxon>
    </lineage>
</organism>
<dbReference type="GO" id="GO:0016853">
    <property type="term" value="F:isomerase activity"/>
    <property type="evidence" value="ECO:0007669"/>
    <property type="project" value="UniProtKB-KW"/>
</dbReference>
<comment type="caution">
    <text evidence="1">The sequence shown here is derived from an EMBL/GenBank/DDBJ whole genome shotgun (WGS) entry which is preliminary data.</text>
</comment>
<evidence type="ECO:0000313" key="2">
    <source>
        <dbReference type="Proteomes" id="UP000019102"/>
    </source>
</evidence>
<keyword evidence="2" id="KW-1185">Reference proteome</keyword>
<reference evidence="1 2" key="1">
    <citation type="journal article" date="2014" name="Genome Announc.">
        <title>Draft Genome Sequence of the Boron-Tolerant and Moderately Halotolerant Bacterium Gracilibacillus boraciitolerans JCM 21714T.</title>
        <authorList>
            <person name="Ahmed I."/>
            <person name="Oshima K."/>
            <person name="Suda W."/>
            <person name="Kitamura K."/>
            <person name="Iida T."/>
            <person name="Ohmori Y."/>
            <person name="Fujiwara T."/>
            <person name="Hattori M."/>
            <person name="Ohkuma M."/>
        </authorList>
    </citation>
    <scope>NUCLEOTIDE SEQUENCE [LARGE SCALE GENOMIC DNA]</scope>
    <source>
        <strain evidence="1 2">JCM 21714</strain>
    </source>
</reference>
<dbReference type="Proteomes" id="UP000019102">
    <property type="component" value="Unassembled WGS sequence"/>
</dbReference>
<proteinExistence type="predicted"/>
<gene>
    <name evidence="1" type="ORF">JCM21714_3702</name>
</gene>
<dbReference type="STRING" id="1298598.JCM21714_3702"/>
<dbReference type="AlphaFoldDB" id="W4VMD0"/>
<accession>W4VMD0</accession>